<reference evidence="1" key="1">
    <citation type="submission" date="2019-10" db="EMBL/GenBank/DDBJ databases">
        <title>Conservation and host-specific expression of non-tandemly repeated heterogenous ribosome RNA gene in arbuscular mycorrhizal fungi.</title>
        <authorList>
            <person name="Maeda T."/>
            <person name="Kobayashi Y."/>
            <person name="Nakagawa T."/>
            <person name="Ezawa T."/>
            <person name="Yamaguchi K."/>
            <person name="Bino T."/>
            <person name="Nishimoto Y."/>
            <person name="Shigenobu S."/>
            <person name="Kawaguchi M."/>
        </authorList>
    </citation>
    <scope>NUCLEOTIDE SEQUENCE</scope>
    <source>
        <strain evidence="1">HR1</strain>
    </source>
</reference>
<organism evidence="1 2">
    <name type="scientific">Rhizophagus clarus</name>
    <dbReference type="NCBI Taxonomy" id="94130"/>
    <lineage>
        <taxon>Eukaryota</taxon>
        <taxon>Fungi</taxon>
        <taxon>Fungi incertae sedis</taxon>
        <taxon>Mucoromycota</taxon>
        <taxon>Glomeromycotina</taxon>
        <taxon>Glomeromycetes</taxon>
        <taxon>Glomerales</taxon>
        <taxon>Glomeraceae</taxon>
        <taxon>Rhizophagus</taxon>
    </lineage>
</organism>
<dbReference type="AlphaFoldDB" id="A0A8H3MC61"/>
<evidence type="ECO:0000313" key="1">
    <source>
        <dbReference type="EMBL" id="GET04499.1"/>
    </source>
</evidence>
<proteinExistence type="predicted"/>
<name>A0A8H3MC61_9GLOM</name>
<gene>
    <name evidence="1" type="ORF">RCL2_003080100</name>
</gene>
<comment type="caution">
    <text evidence="1">The sequence shown here is derived from an EMBL/GenBank/DDBJ whole genome shotgun (WGS) entry which is preliminary data.</text>
</comment>
<evidence type="ECO:0000313" key="2">
    <source>
        <dbReference type="Proteomes" id="UP000615446"/>
    </source>
</evidence>
<dbReference type="Proteomes" id="UP000615446">
    <property type="component" value="Unassembled WGS sequence"/>
</dbReference>
<dbReference type="EMBL" id="BLAL01000356">
    <property type="protein sequence ID" value="GET04499.1"/>
    <property type="molecule type" value="Genomic_DNA"/>
</dbReference>
<protein>
    <submittedName>
        <fullName evidence="1">Uncharacterized protein</fullName>
    </submittedName>
</protein>
<accession>A0A8H3MC61</accession>
<sequence length="73" mass="8483">MSSINNVLSPTDSNVLLSKFKKKALDFPITVRNWAVKEMLINTIQRKRYYLNKKKIAMASRSPQEVQKEAEEI</sequence>